<dbReference type="EMBL" id="JACRVF010000001">
    <property type="protein sequence ID" value="MBC5992254.1"/>
    <property type="molecule type" value="Genomic_DNA"/>
</dbReference>
<keyword evidence="2" id="KW-1185">Reference proteome</keyword>
<gene>
    <name evidence="1" type="ORF">H8S84_05330</name>
</gene>
<protein>
    <submittedName>
        <fullName evidence="1">Uncharacterized protein</fullName>
    </submittedName>
</protein>
<evidence type="ECO:0000313" key="2">
    <source>
        <dbReference type="Proteomes" id="UP000603640"/>
    </source>
</evidence>
<dbReference type="AlphaFoldDB" id="A0A923N4Y9"/>
<evidence type="ECO:0000313" key="1">
    <source>
        <dbReference type="EMBL" id="MBC5992254.1"/>
    </source>
</evidence>
<accession>A0A923N4Y9</accession>
<proteinExistence type="predicted"/>
<sequence length="101" mass="11223">MSEKVQAALQDYEDKLTAGSIKTFNIKITALGLLLQSTPDGVVESQSILLSPDLHHSLQIFFSGIDAIEYGSFDYTTFKSLLNAHCTLERMANRTGNKERK</sequence>
<dbReference type="RefSeq" id="WP_187066205.1">
    <property type="nucleotide sequence ID" value="NZ_JACRVF010000001.1"/>
</dbReference>
<organism evidence="1 2">
    <name type="scientific">Pontibacter cellulosilyticus</name>
    <dbReference type="NCBI Taxonomy" id="1720253"/>
    <lineage>
        <taxon>Bacteria</taxon>
        <taxon>Pseudomonadati</taxon>
        <taxon>Bacteroidota</taxon>
        <taxon>Cytophagia</taxon>
        <taxon>Cytophagales</taxon>
        <taxon>Hymenobacteraceae</taxon>
        <taxon>Pontibacter</taxon>
    </lineage>
</organism>
<dbReference type="Proteomes" id="UP000603640">
    <property type="component" value="Unassembled WGS sequence"/>
</dbReference>
<comment type="caution">
    <text evidence="1">The sequence shown here is derived from an EMBL/GenBank/DDBJ whole genome shotgun (WGS) entry which is preliminary data.</text>
</comment>
<name>A0A923N4Y9_9BACT</name>
<reference evidence="1" key="1">
    <citation type="submission" date="2020-08" db="EMBL/GenBank/DDBJ databases">
        <title>Pontibacter sp. SD6 16S ribosomal RNA gene Genome sequencing and assembly.</title>
        <authorList>
            <person name="Kang M."/>
        </authorList>
    </citation>
    <scope>NUCLEOTIDE SEQUENCE</scope>
    <source>
        <strain evidence="1">SD6</strain>
    </source>
</reference>